<dbReference type="SUPFAM" id="SSF109854">
    <property type="entry name" value="DinB/YfiT-like putative metalloenzymes"/>
    <property type="match status" value="1"/>
</dbReference>
<feature type="domain" description="DinB-like" evidence="1">
    <location>
        <begin position="40"/>
        <end position="146"/>
    </location>
</feature>
<dbReference type="STRING" id="661478.OP10G_1329"/>
<dbReference type="EMBL" id="CP007139">
    <property type="protein sequence ID" value="AIE84697.1"/>
    <property type="molecule type" value="Genomic_DNA"/>
</dbReference>
<dbReference type="HOGENOM" id="CLU_133695_0_0_0"/>
<sequence length="159" mass="17777">MDELWKQSAIDLLDEAYVSPEYEHTWFKDNDPDSSLIPSFRSLTAEDAERKPVVGRNAVAGHAVHLATSLEGAAIAMRGGPYAVDWEKSWEFPRPLTQAAWEEICDRLERAYLDVRGIVAANTDWSNPIYSKSVQALLAHAAYHLGSIRQIAADRLPRA</sequence>
<dbReference type="AlphaFoldDB" id="A0A068NMS6"/>
<evidence type="ECO:0000313" key="2">
    <source>
        <dbReference type="EMBL" id="AIE84697.1"/>
    </source>
</evidence>
<proteinExistence type="predicted"/>
<accession>A0A068NMS6</accession>
<dbReference type="InterPro" id="IPR024775">
    <property type="entry name" value="DinB-like"/>
</dbReference>
<dbReference type="InterPro" id="IPR034660">
    <property type="entry name" value="DinB/YfiT-like"/>
</dbReference>
<evidence type="ECO:0000259" key="1">
    <source>
        <dbReference type="Pfam" id="PF12867"/>
    </source>
</evidence>
<reference evidence="2 3" key="1">
    <citation type="journal article" date="2014" name="PLoS ONE">
        <title>The first complete genome sequence of the class fimbriimonadia in the phylum armatimonadetes.</title>
        <authorList>
            <person name="Hu Z.Y."/>
            <person name="Wang Y.Z."/>
            <person name="Im W.T."/>
            <person name="Wang S.Y."/>
            <person name="Zhao G.P."/>
            <person name="Zheng H.J."/>
            <person name="Quan Z.X."/>
        </authorList>
    </citation>
    <scope>NUCLEOTIDE SEQUENCE [LARGE SCALE GENOMIC DNA]</scope>
    <source>
        <strain evidence="2">Gsoil 348</strain>
    </source>
</reference>
<dbReference type="Proteomes" id="UP000027982">
    <property type="component" value="Chromosome"/>
</dbReference>
<gene>
    <name evidence="2" type="ORF">OP10G_1329</name>
</gene>
<dbReference type="RefSeq" id="WP_025226682.1">
    <property type="nucleotide sequence ID" value="NZ_CP007139.1"/>
</dbReference>
<dbReference type="Pfam" id="PF12867">
    <property type="entry name" value="DinB_2"/>
    <property type="match status" value="1"/>
</dbReference>
<name>A0A068NMS6_FIMGI</name>
<organism evidence="2 3">
    <name type="scientific">Fimbriimonas ginsengisoli Gsoil 348</name>
    <dbReference type="NCBI Taxonomy" id="661478"/>
    <lineage>
        <taxon>Bacteria</taxon>
        <taxon>Bacillati</taxon>
        <taxon>Armatimonadota</taxon>
        <taxon>Fimbriimonadia</taxon>
        <taxon>Fimbriimonadales</taxon>
        <taxon>Fimbriimonadaceae</taxon>
        <taxon>Fimbriimonas</taxon>
    </lineage>
</organism>
<dbReference type="KEGG" id="fgi:OP10G_1329"/>
<dbReference type="OrthoDB" id="67041at2"/>
<protein>
    <recommendedName>
        <fullName evidence="1">DinB-like domain-containing protein</fullName>
    </recommendedName>
</protein>
<evidence type="ECO:0000313" key="3">
    <source>
        <dbReference type="Proteomes" id="UP000027982"/>
    </source>
</evidence>
<keyword evidence="3" id="KW-1185">Reference proteome</keyword>
<dbReference type="eggNOG" id="ENOG50336IM">
    <property type="taxonomic scope" value="Bacteria"/>
</dbReference>